<sequence length="670" mass="72154">MPVVSRLFPPLRSCLLFPKASESPSFRTVIYSSYARPSQAEKEDDVAGSPEDFLTQVSWDVIEQSAVDLELGISTVSEDHGSAPVNSDNIERSVVDLKLKPATITEGQCSTQVSSDVAERSAADLAFGHLTDSEGYGSARVNSDVVERSAVGWRFESGETIASSIESFSRLGLEFSTTSRGNDSAQVNSDNIGRSVVDLKFESSTIIEGQCSAQVSSDVAERSAADLKFGHLVVSEGYDSAQVNSDNIGRSVVDLKFESSTIIEGQCSAQVSSDVAERSAADLKFGHLVVSEGYDSAQVNSDNIGRSVVDLKFESSTIIEGQCSAQVSSDVAERSAADLKFGHLVVSEGYGSAGVNSDVEERSAVDSKFESGEAIAGLIEAFSRLNLDGWDRSTFGLPTKSSQGRVVAGLKKEGSALTGSDVIERSAVDSEFEPSAISKRQLATLTPPSQFAGKAADLGGEDEAVAGLVKVSSRLSLDGLDQSTFDLKTKSSPPQVAKDAEVVASLTKKGSALISSDVMGRSEVDWMFGLSPLAEPVADLELGLSTLTERYTIGLNPGYEKFSYMFESEIKTPPRTRTQLPDPGAENLLIGLEIDANDRARQRRRLARAYKKYLVAYREHQREKASRAHSGGSPYTSIPLPRHLYDEPYWWRTPYQKLRGQVDQSSTGIE</sequence>
<protein>
    <submittedName>
        <fullName evidence="1">Uncharacterized protein</fullName>
    </submittedName>
</protein>
<keyword evidence="2" id="KW-1185">Reference proteome</keyword>
<name>A0A9P8I075_9PEZI</name>
<evidence type="ECO:0000313" key="1">
    <source>
        <dbReference type="EMBL" id="KAH0536115.1"/>
    </source>
</evidence>
<comment type="caution">
    <text evidence="1">The sequence shown here is derived from an EMBL/GenBank/DDBJ whole genome shotgun (WGS) entry which is preliminary data.</text>
</comment>
<reference evidence="1" key="1">
    <citation type="submission" date="2021-03" db="EMBL/GenBank/DDBJ databases">
        <title>Comparative genomics and phylogenomic investigation of the class Geoglossomycetes provide insights into ecological specialization and systematics.</title>
        <authorList>
            <person name="Melie T."/>
            <person name="Pirro S."/>
            <person name="Miller A.N."/>
            <person name="Quandt A."/>
        </authorList>
    </citation>
    <scope>NUCLEOTIDE SEQUENCE</scope>
    <source>
        <strain evidence="1">GBOQ0MN5Z8</strain>
    </source>
</reference>
<dbReference type="AlphaFoldDB" id="A0A9P8I075"/>
<organism evidence="1 2">
    <name type="scientific">Glutinoglossum americanum</name>
    <dbReference type="NCBI Taxonomy" id="1670608"/>
    <lineage>
        <taxon>Eukaryota</taxon>
        <taxon>Fungi</taxon>
        <taxon>Dikarya</taxon>
        <taxon>Ascomycota</taxon>
        <taxon>Pezizomycotina</taxon>
        <taxon>Geoglossomycetes</taxon>
        <taxon>Geoglossales</taxon>
        <taxon>Geoglossaceae</taxon>
        <taxon>Glutinoglossum</taxon>
    </lineage>
</organism>
<proteinExistence type="predicted"/>
<evidence type="ECO:0000313" key="2">
    <source>
        <dbReference type="Proteomes" id="UP000698800"/>
    </source>
</evidence>
<accession>A0A9P8I075</accession>
<dbReference type="EMBL" id="JAGHQL010000233">
    <property type="protein sequence ID" value="KAH0536115.1"/>
    <property type="molecule type" value="Genomic_DNA"/>
</dbReference>
<dbReference type="Proteomes" id="UP000698800">
    <property type="component" value="Unassembled WGS sequence"/>
</dbReference>
<gene>
    <name evidence="1" type="ORF">FGG08_006981</name>
</gene>